<feature type="domain" description="TonB-dependent receptor plug" evidence="14">
    <location>
        <begin position="133"/>
        <end position="254"/>
    </location>
</feature>
<protein>
    <submittedName>
        <fullName evidence="15">TonB-dependent receptor</fullName>
    </submittedName>
</protein>
<proteinExistence type="inferred from homology"/>
<dbReference type="InParanoid" id="W0RGP6"/>
<dbReference type="InterPro" id="IPR039426">
    <property type="entry name" value="TonB-dep_rcpt-like"/>
</dbReference>
<dbReference type="SUPFAM" id="SSF49452">
    <property type="entry name" value="Starch-binding domain-like"/>
    <property type="match status" value="1"/>
</dbReference>
<comment type="similarity">
    <text evidence="10 11">Belongs to the TonB-dependent receptor family.</text>
</comment>
<dbReference type="Pfam" id="PF00593">
    <property type="entry name" value="TonB_dep_Rec_b-barrel"/>
    <property type="match status" value="1"/>
</dbReference>
<dbReference type="Gene3D" id="2.60.40.1120">
    <property type="entry name" value="Carboxypeptidase-like, regulatory domain"/>
    <property type="match status" value="1"/>
</dbReference>
<evidence type="ECO:0000313" key="15">
    <source>
        <dbReference type="EMBL" id="AHG88573.1"/>
    </source>
</evidence>
<dbReference type="Pfam" id="PF13620">
    <property type="entry name" value="CarboxypepD_reg"/>
    <property type="match status" value="1"/>
</dbReference>
<evidence type="ECO:0000259" key="14">
    <source>
        <dbReference type="Pfam" id="PF07715"/>
    </source>
</evidence>
<keyword evidence="3 10" id="KW-1134">Transmembrane beta strand</keyword>
<dbReference type="GO" id="GO:0015344">
    <property type="term" value="F:siderophore uptake transmembrane transporter activity"/>
    <property type="evidence" value="ECO:0007669"/>
    <property type="project" value="TreeGrafter"/>
</dbReference>
<gene>
    <name evidence="15" type="ORF">J421_1036</name>
</gene>
<name>W0RGP6_9BACT</name>
<dbReference type="InterPro" id="IPR013784">
    <property type="entry name" value="Carb-bd-like_fold"/>
</dbReference>
<dbReference type="AlphaFoldDB" id="W0RGP6"/>
<evidence type="ECO:0000313" key="16">
    <source>
        <dbReference type="Proteomes" id="UP000019151"/>
    </source>
</evidence>
<dbReference type="Gene3D" id="2.170.130.10">
    <property type="entry name" value="TonB-dependent receptor, plug domain"/>
    <property type="match status" value="1"/>
</dbReference>
<accession>W0RGP6</accession>
<evidence type="ECO:0000256" key="9">
    <source>
        <dbReference type="ARBA" id="ARBA00023237"/>
    </source>
</evidence>
<keyword evidence="6 11" id="KW-0798">TonB box</keyword>
<dbReference type="InterPro" id="IPR036942">
    <property type="entry name" value="Beta-barrel_TonB_sf"/>
</dbReference>
<evidence type="ECO:0000256" key="1">
    <source>
        <dbReference type="ARBA" id="ARBA00004571"/>
    </source>
</evidence>
<keyword evidence="7 10" id="KW-0472">Membrane</keyword>
<dbReference type="Pfam" id="PF07715">
    <property type="entry name" value="Plug"/>
    <property type="match status" value="1"/>
</dbReference>
<dbReference type="PANTHER" id="PTHR30069">
    <property type="entry name" value="TONB-DEPENDENT OUTER MEMBRANE RECEPTOR"/>
    <property type="match status" value="1"/>
</dbReference>
<dbReference type="InterPro" id="IPR000531">
    <property type="entry name" value="Beta-barrel_TonB"/>
</dbReference>
<dbReference type="GO" id="GO:0009279">
    <property type="term" value="C:cell outer membrane"/>
    <property type="evidence" value="ECO:0007669"/>
    <property type="project" value="UniProtKB-SubCell"/>
</dbReference>
<feature type="chain" id="PRO_5004794972" evidence="12">
    <location>
        <begin position="31"/>
        <end position="998"/>
    </location>
</feature>
<dbReference type="STRING" id="861299.J421_1036"/>
<dbReference type="PROSITE" id="PS52016">
    <property type="entry name" value="TONB_DEPENDENT_REC_3"/>
    <property type="match status" value="1"/>
</dbReference>
<keyword evidence="2 10" id="KW-0813">Transport</keyword>
<evidence type="ECO:0000256" key="7">
    <source>
        <dbReference type="ARBA" id="ARBA00023136"/>
    </source>
</evidence>
<feature type="signal peptide" evidence="12">
    <location>
        <begin position="1"/>
        <end position="30"/>
    </location>
</feature>
<dbReference type="InterPro" id="IPR012910">
    <property type="entry name" value="Plug_dom"/>
</dbReference>
<dbReference type="PANTHER" id="PTHR30069:SF29">
    <property type="entry name" value="HEMOGLOBIN AND HEMOGLOBIN-HAPTOGLOBIN-BINDING PROTEIN 1-RELATED"/>
    <property type="match status" value="1"/>
</dbReference>
<keyword evidence="8 15" id="KW-0675">Receptor</keyword>
<evidence type="ECO:0000259" key="13">
    <source>
        <dbReference type="Pfam" id="PF00593"/>
    </source>
</evidence>
<dbReference type="Proteomes" id="UP000019151">
    <property type="component" value="Chromosome"/>
</dbReference>
<dbReference type="GO" id="GO:0030246">
    <property type="term" value="F:carbohydrate binding"/>
    <property type="evidence" value="ECO:0007669"/>
    <property type="project" value="InterPro"/>
</dbReference>
<evidence type="ECO:0000256" key="2">
    <source>
        <dbReference type="ARBA" id="ARBA00022448"/>
    </source>
</evidence>
<evidence type="ECO:0000256" key="6">
    <source>
        <dbReference type="ARBA" id="ARBA00023077"/>
    </source>
</evidence>
<reference evidence="15 16" key="1">
    <citation type="journal article" date="2014" name="Genome Announc.">
        <title>Genome Sequence and Methylome of Soil Bacterium Gemmatirosa kalamazoonensis KBS708T, a Member of the Rarely Cultivated Gemmatimonadetes Phylum.</title>
        <authorList>
            <person name="Debruyn J.M."/>
            <person name="Radosevich M."/>
            <person name="Wommack K.E."/>
            <person name="Polson S.W."/>
            <person name="Hauser L.J."/>
            <person name="Fawaz M.N."/>
            <person name="Korlach J."/>
            <person name="Tsai Y.C."/>
        </authorList>
    </citation>
    <scope>NUCLEOTIDE SEQUENCE [LARGE SCALE GENOMIC DNA]</scope>
    <source>
        <strain evidence="15 16">KBS708</strain>
    </source>
</reference>
<dbReference type="eggNOG" id="COG4771">
    <property type="taxonomic scope" value="Bacteria"/>
</dbReference>
<evidence type="ECO:0000256" key="5">
    <source>
        <dbReference type="ARBA" id="ARBA00022729"/>
    </source>
</evidence>
<dbReference type="RefSeq" id="WP_025410105.1">
    <property type="nucleotide sequence ID" value="NZ_CP007128.1"/>
</dbReference>
<evidence type="ECO:0000256" key="12">
    <source>
        <dbReference type="SAM" id="SignalP"/>
    </source>
</evidence>
<evidence type="ECO:0000256" key="8">
    <source>
        <dbReference type="ARBA" id="ARBA00023170"/>
    </source>
</evidence>
<keyword evidence="16" id="KW-1185">Reference proteome</keyword>
<keyword evidence="4 10" id="KW-0812">Transmembrane</keyword>
<dbReference type="HOGENOM" id="CLU_004317_2_1_0"/>
<dbReference type="EMBL" id="CP007128">
    <property type="protein sequence ID" value="AHG88573.1"/>
    <property type="molecule type" value="Genomic_DNA"/>
</dbReference>
<organism evidence="15 16">
    <name type="scientific">Gemmatirosa kalamazoonensis</name>
    <dbReference type="NCBI Taxonomy" id="861299"/>
    <lineage>
        <taxon>Bacteria</taxon>
        <taxon>Pseudomonadati</taxon>
        <taxon>Gemmatimonadota</taxon>
        <taxon>Gemmatimonadia</taxon>
        <taxon>Gemmatimonadales</taxon>
        <taxon>Gemmatimonadaceae</taxon>
        <taxon>Gemmatirosa</taxon>
    </lineage>
</organism>
<dbReference type="OrthoDB" id="9768177at2"/>
<evidence type="ECO:0000256" key="4">
    <source>
        <dbReference type="ARBA" id="ARBA00022692"/>
    </source>
</evidence>
<keyword evidence="9 10" id="KW-0998">Cell outer membrane</keyword>
<feature type="domain" description="TonB-dependent receptor-like beta-barrel" evidence="13">
    <location>
        <begin position="443"/>
        <end position="831"/>
    </location>
</feature>
<evidence type="ECO:0000256" key="3">
    <source>
        <dbReference type="ARBA" id="ARBA00022452"/>
    </source>
</evidence>
<sequence length="998" mass="105530">MWTQSARVRHPALPARAALAALALAARAAAAQTGTVVGRVTDAATGAPVAAAQVTLTGTQRVTSVDADGRFRLTNVPAGAGELRARALGHTPASAAFSLVPNGIDTVALSMAASGVELDAVVVTGSLGDTRRRAVGHSVAVVDARAIVGASAVANLTEVLQAKAPGLTVFPPSGTVGTAAAFRLRGAGSLSASNNPTIYVDGVRVSTRDQGNYDVFGQATTALDAINPADIASVEVIKGPAASTLYGAEAAAGVIQIFTQRGRPGRVAWEARVDVGRSDWDTRLRPVNFAIATAERLADTVTWPGFEGKALGDVISFRPLSDGRALRTGGLSKVLLSASGGADRYTFYVSAGTSSEDGVFHNNAAERRSLRSNVTLAPSRAMTFTTDVALAKAHIRLPLNDDAGPLGLIFSSYLAAPGRAYTFPGGRDYSSITPEVADVYDNQTWADRLTVASTMDYAPTSWLANVIRVGLDANVGRAELYFAPDPLGRRPFVARGSLGLDNTKGLIAEGRPESQDVTLSYDATATRRWSRALVSHTSLGMQYLADVFRRTDAIGTDVGSGALRSVAAAAVTHGTASSSEQKSLGVYAQQQLSLADRLFVTLAARVDNNSAFGSRLKAVVYPKASVSYVVSDARHVTVPGVDALRLRAAWGQAGNAPRPFDAERSYTASVVTFANGTQSALHYASTGNPNLRPERGSEIEVGFESALLGDRVDVDVSYYDKTTRDALIGVPVPPSTGFADQLLTNLGEISNRGVEVLVRAVPVRRKSLTVDAALSLATNRNRLVSFGDGRAPVVFGFNAPSQRYQEGFPLGAMWAQRVRYNADGTLLKVGGRPVLDTASVYMGPSAPTRDLSLTGGALLLGRLRVRALADYKGGHYQFNVKDSRRDRDGVSWETVNPAADPDEVLARQFQFQTFLHIQRADFVKLRDVSIGYDVPLGGVHGAARRATLTLAGHNLKIWTRYGGADPEVNYSGAARFNRDDAWVVPQTRRYSATVAVAF</sequence>
<dbReference type="Gene3D" id="2.40.170.20">
    <property type="entry name" value="TonB-dependent receptor, beta-barrel domain"/>
    <property type="match status" value="1"/>
</dbReference>
<comment type="subcellular location">
    <subcellularLocation>
        <location evidence="1 10">Cell outer membrane</location>
        <topology evidence="1 10">Multi-pass membrane protein</topology>
    </subcellularLocation>
</comment>
<dbReference type="GO" id="GO:0044718">
    <property type="term" value="P:siderophore transmembrane transport"/>
    <property type="evidence" value="ECO:0007669"/>
    <property type="project" value="TreeGrafter"/>
</dbReference>
<evidence type="ECO:0000256" key="10">
    <source>
        <dbReference type="PROSITE-ProRule" id="PRU01360"/>
    </source>
</evidence>
<keyword evidence="5 12" id="KW-0732">Signal</keyword>
<dbReference type="InterPro" id="IPR037066">
    <property type="entry name" value="Plug_dom_sf"/>
</dbReference>
<dbReference type="SUPFAM" id="SSF56935">
    <property type="entry name" value="Porins"/>
    <property type="match status" value="1"/>
</dbReference>
<dbReference type="KEGG" id="gba:J421_1036"/>
<evidence type="ECO:0000256" key="11">
    <source>
        <dbReference type="RuleBase" id="RU003357"/>
    </source>
</evidence>